<accession>A0A0R2JM42</accession>
<name>A0A0R2JM42_9LACO</name>
<dbReference type="PANTHER" id="PTHR35145:SF1">
    <property type="entry name" value="CYTOPLASMIC PROTEIN"/>
    <property type="match status" value="1"/>
</dbReference>
<dbReference type="RefSeq" id="WP_056997761.1">
    <property type="nucleotide sequence ID" value="NZ_FUXS01000003.1"/>
</dbReference>
<dbReference type="AlphaFoldDB" id="A0A0R2JM42"/>
<dbReference type="PATRIC" id="fig|1122148.6.peg.1396"/>
<evidence type="ECO:0000313" key="2">
    <source>
        <dbReference type="Proteomes" id="UP000051565"/>
    </source>
</evidence>
<gene>
    <name evidence="1" type="ORF">IV52_GL001359</name>
</gene>
<comment type="caution">
    <text evidence="1">The sequence shown here is derived from an EMBL/GenBank/DDBJ whole genome shotgun (WGS) entry which is preliminary data.</text>
</comment>
<dbReference type="STRING" id="53444.AYR59_01745"/>
<dbReference type="InterPro" id="IPR038056">
    <property type="entry name" value="YjbR-like_sf"/>
</dbReference>
<dbReference type="EMBL" id="JQBT01000036">
    <property type="protein sequence ID" value="KRN78225.1"/>
    <property type="molecule type" value="Genomic_DNA"/>
</dbReference>
<keyword evidence="2" id="KW-1185">Reference proteome</keyword>
<dbReference type="Pfam" id="PF04237">
    <property type="entry name" value="YjbR"/>
    <property type="match status" value="1"/>
</dbReference>
<dbReference type="OrthoDB" id="9789813at2"/>
<sequence>MITKKEVLDYVNDAYDTKPAYIFKKFPDYCVLKHTSNGKWYGIIMNVPEVKLGINGTAENYVIDLKVQKELVGLLQSKKGIFPAYHMNKEHWISVDLDIYENFKELKGLIDESYDLTS</sequence>
<dbReference type="InterPro" id="IPR058532">
    <property type="entry name" value="YjbR/MT2646/Rv2570-like"/>
</dbReference>
<dbReference type="SUPFAM" id="SSF142906">
    <property type="entry name" value="YjbR-like"/>
    <property type="match status" value="1"/>
</dbReference>
<organism evidence="1 2">
    <name type="scientific">Fructilactobacillus lindneri DSM 20690 = JCM 11027</name>
    <dbReference type="NCBI Taxonomy" id="1122148"/>
    <lineage>
        <taxon>Bacteria</taxon>
        <taxon>Bacillati</taxon>
        <taxon>Bacillota</taxon>
        <taxon>Bacilli</taxon>
        <taxon>Lactobacillales</taxon>
        <taxon>Lactobacillaceae</taxon>
        <taxon>Fructilactobacillus</taxon>
    </lineage>
</organism>
<reference evidence="1 2" key="1">
    <citation type="journal article" date="2015" name="Genome Announc.">
        <title>Expanding the biotechnology potential of lactobacilli through comparative genomics of 213 strains and associated genera.</title>
        <authorList>
            <person name="Sun Z."/>
            <person name="Harris H.M."/>
            <person name="McCann A."/>
            <person name="Guo C."/>
            <person name="Argimon S."/>
            <person name="Zhang W."/>
            <person name="Yang X."/>
            <person name="Jeffery I.B."/>
            <person name="Cooney J.C."/>
            <person name="Kagawa T.F."/>
            <person name="Liu W."/>
            <person name="Song Y."/>
            <person name="Salvetti E."/>
            <person name="Wrobel A."/>
            <person name="Rasinkangas P."/>
            <person name="Parkhill J."/>
            <person name="Rea M.C."/>
            <person name="O'Sullivan O."/>
            <person name="Ritari J."/>
            <person name="Douillard F.P."/>
            <person name="Paul Ross R."/>
            <person name="Yang R."/>
            <person name="Briner A.E."/>
            <person name="Felis G.E."/>
            <person name="de Vos W.M."/>
            <person name="Barrangou R."/>
            <person name="Klaenhammer T.R."/>
            <person name="Caufield P.W."/>
            <person name="Cui Y."/>
            <person name="Zhang H."/>
            <person name="O'Toole P.W."/>
        </authorList>
    </citation>
    <scope>NUCLEOTIDE SEQUENCE [LARGE SCALE GENOMIC DNA]</scope>
    <source>
        <strain evidence="1 2">DSM 20690</strain>
    </source>
</reference>
<proteinExistence type="predicted"/>
<protein>
    <recommendedName>
        <fullName evidence="3">MmcQ/YjbR family DNA-binding protein</fullName>
    </recommendedName>
</protein>
<dbReference type="GeneID" id="61249605"/>
<dbReference type="PANTHER" id="PTHR35145">
    <property type="entry name" value="CYTOPLASMIC PROTEIN-RELATED"/>
    <property type="match status" value="1"/>
</dbReference>
<dbReference type="Gene3D" id="3.90.1150.30">
    <property type="match status" value="1"/>
</dbReference>
<evidence type="ECO:0000313" key="1">
    <source>
        <dbReference type="EMBL" id="KRN78225.1"/>
    </source>
</evidence>
<evidence type="ECO:0008006" key="3">
    <source>
        <dbReference type="Google" id="ProtNLM"/>
    </source>
</evidence>
<dbReference type="Proteomes" id="UP000051565">
    <property type="component" value="Unassembled WGS sequence"/>
</dbReference>
<dbReference type="InterPro" id="IPR007351">
    <property type="entry name" value="YjbR"/>
</dbReference>